<feature type="coiled-coil region" evidence="1">
    <location>
        <begin position="73"/>
        <end position="107"/>
    </location>
</feature>
<evidence type="ECO:0000313" key="4">
    <source>
        <dbReference type="Proteomes" id="UP000265140"/>
    </source>
</evidence>
<reference evidence="3" key="2">
    <citation type="submission" date="2025-08" db="UniProtKB">
        <authorList>
            <consortium name="Ensembl"/>
        </authorList>
    </citation>
    <scope>IDENTIFICATION</scope>
</reference>
<organism evidence="3 4">
    <name type="scientific">Esox lucius</name>
    <name type="common">Northern pike</name>
    <dbReference type="NCBI Taxonomy" id="8010"/>
    <lineage>
        <taxon>Eukaryota</taxon>
        <taxon>Metazoa</taxon>
        <taxon>Chordata</taxon>
        <taxon>Craniata</taxon>
        <taxon>Vertebrata</taxon>
        <taxon>Euteleostomi</taxon>
        <taxon>Actinopterygii</taxon>
        <taxon>Neopterygii</taxon>
        <taxon>Teleostei</taxon>
        <taxon>Protacanthopterygii</taxon>
        <taxon>Esociformes</taxon>
        <taxon>Esocidae</taxon>
        <taxon>Esox</taxon>
    </lineage>
</organism>
<keyword evidence="4" id="KW-1185">Reference proteome</keyword>
<reference evidence="3 4" key="1">
    <citation type="submission" date="2020-02" db="EMBL/GenBank/DDBJ databases">
        <title>Esox lucius (northern pike) genome, fEsoLuc1, primary haplotype.</title>
        <authorList>
            <person name="Myers G."/>
            <person name="Karagic N."/>
            <person name="Meyer A."/>
            <person name="Pippel M."/>
            <person name="Reichard M."/>
            <person name="Winkler S."/>
            <person name="Tracey A."/>
            <person name="Sims Y."/>
            <person name="Howe K."/>
            <person name="Rhie A."/>
            <person name="Formenti G."/>
            <person name="Durbin R."/>
            <person name="Fedrigo O."/>
            <person name="Jarvis E.D."/>
        </authorList>
    </citation>
    <scope>NUCLEOTIDE SEQUENCE [LARGE SCALE GENOMIC DNA]</scope>
</reference>
<dbReference type="Proteomes" id="UP000265140">
    <property type="component" value="Chromosome 8"/>
</dbReference>
<keyword evidence="2" id="KW-1133">Transmembrane helix</keyword>
<name>A0AAY5L3T2_ESOLU</name>
<keyword evidence="2" id="KW-0472">Membrane</keyword>
<dbReference type="Ensembl" id="ENSELUT00000111343.1">
    <property type="protein sequence ID" value="ENSELUP00000093402.1"/>
    <property type="gene ID" value="ENSELUG00000044091.1"/>
</dbReference>
<keyword evidence="1" id="KW-0175">Coiled coil</keyword>
<feature type="transmembrane region" description="Helical" evidence="2">
    <location>
        <begin position="12"/>
        <end position="33"/>
    </location>
</feature>
<accession>A0AAY5L3T2</accession>
<dbReference type="GeneTree" id="ENSGT00400000024256"/>
<protein>
    <submittedName>
        <fullName evidence="3">Uncharacterized protein</fullName>
    </submittedName>
</protein>
<reference evidence="3" key="3">
    <citation type="submission" date="2025-09" db="UniProtKB">
        <authorList>
            <consortium name="Ensembl"/>
        </authorList>
    </citation>
    <scope>IDENTIFICATION</scope>
</reference>
<keyword evidence="2" id="KW-0812">Transmembrane</keyword>
<evidence type="ECO:0000313" key="3">
    <source>
        <dbReference type="Ensembl" id="ENSELUP00000093402.1"/>
    </source>
</evidence>
<proteinExistence type="predicted"/>
<evidence type="ECO:0000256" key="1">
    <source>
        <dbReference type="SAM" id="Coils"/>
    </source>
</evidence>
<dbReference type="AlphaFoldDB" id="A0AAY5L3T2"/>
<sequence>MASSKSSQTTRNIVMSLLALWSIVSLIIIVVWATSPDLKSASQCRAELQAQKEKSKGESEVCAKNKTALEEMVKDVRANLTQQISEIERLQQHLNHTNRSLDDCRQEKVILCGNITVLENEIDSHKAIEANLTSEITLHQGSIVNEERCQGELKICLLEMTPSFSRILPCWLRLTTVSVTEYRSFGIREKGFLLVCTHPTAICTYLTLLNSGALDHKGRKWV</sequence>
<evidence type="ECO:0000256" key="2">
    <source>
        <dbReference type="SAM" id="Phobius"/>
    </source>
</evidence>